<proteinExistence type="predicted"/>
<dbReference type="SUPFAM" id="SSF82784">
    <property type="entry name" value="OsmC-like"/>
    <property type="match status" value="1"/>
</dbReference>
<dbReference type="EMBL" id="JACCBU010000001">
    <property type="protein sequence ID" value="NYE71775.1"/>
    <property type="molecule type" value="Genomic_DNA"/>
</dbReference>
<dbReference type="InterPro" id="IPR015946">
    <property type="entry name" value="KH_dom-like_a/b"/>
</dbReference>
<dbReference type="PANTHER" id="PTHR42830:SF2">
    <property type="entry name" value="OSMC_OHR FAMILY PROTEIN"/>
    <property type="match status" value="1"/>
</dbReference>
<name>A0A7Y9LCK3_9ACTN</name>
<protein>
    <submittedName>
        <fullName evidence="1">Organic hydroperoxide reductase OsmC/OhrA</fullName>
    </submittedName>
</protein>
<dbReference type="Pfam" id="PF02566">
    <property type="entry name" value="OsmC"/>
    <property type="match status" value="1"/>
</dbReference>
<dbReference type="AlphaFoldDB" id="A0A7Y9LCK3"/>
<dbReference type="InterPro" id="IPR036102">
    <property type="entry name" value="OsmC/Ohrsf"/>
</dbReference>
<gene>
    <name evidence="1" type="ORF">BKA15_003104</name>
</gene>
<keyword evidence="2" id="KW-1185">Reference proteome</keyword>
<reference evidence="1 2" key="1">
    <citation type="submission" date="2020-07" db="EMBL/GenBank/DDBJ databases">
        <title>Sequencing the genomes of 1000 actinobacteria strains.</title>
        <authorList>
            <person name="Klenk H.-P."/>
        </authorList>
    </citation>
    <scope>NUCLEOTIDE SEQUENCE [LARGE SCALE GENOMIC DNA]</scope>
    <source>
        <strain evidence="1 2">DSM 22083</strain>
    </source>
</reference>
<organism evidence="1 2">
    <name type="scientific">Microlunatus parietis</name>
    <dbReference type="NCBI Taxonomy" id="682979"/>
    <lineage>
        <taxon>Bacteria</taxon>
        <taxon>Bacillati</taxon>
        <taxon>Actinomycetota</taxon>
        <taxon>Actinomycetes</taxon>
        <taxon>Propionibacteriales</taxon>
        <taxon>Propionibacteriaceae</taxon>
        <taxon>Microlunatus</taxon>
    </lineage>
</organism>
<dbReference type="Proteomes" id="UP000569914">
    <property type="component" value="Unassembled WGS sequence"/>
</dbReference>
<evidence type="ECO:0000313" key="2">
    <source>
        <dbReference type="Proteomes" id="UP000569914"/>
    </source>
</evidence>
<dbReference type="PANTHER" id="PTHR42830">
    <property type="entry name" value="OSMOTICALLY INDUCIBLE FAMILY PROTEIN"/>
    <property type="match status" value="1"/>
</dbReference>
<dbReference type="Gene3D" id="3.30.300.20">
    <property type="match status" value="1"/>
</dbReference>
<dbReference type="RefSeq" id="WP_179752147.1">
    <property type="nucleotide sequence ID" value="NZ_JACCBU010000001.1"/>
</dbReference>
<accession>A0A7Y9LCK3</accession>
<dbReference type="InterPro" id="IPR052707">
    <property type="entry name" value="OsmC_Ohr_Peroxiredoxin"/>
</dbReference>
<evidence type="ECO:0000313" key="1">
    <source>
        <dbReference type="EMBL" id="NYE71775.1"/>
    </source>
</evidence>
<comment type="caution">
    <text evidence="1">The sequence shown here is derived from an EMBL/GenBank/DDBJ whole genome shotgun (WGS) entry which is preliminary data.</text>
</comment>
<sequence length="156" mass="17061">MAGKEHHYRVTTTWTGNTGTGTSGYRDYSRDHEVAIEPKPAPLLGSADPTFRGDPQRYNPEELLLTALSQCHMLSYLHLCAVNKIIVTGYVDRAEGTMATDQTGGHFTEATLNPEITITPESDAELAARLHEPASANCFIAASVNFPVHHRPTITQ</sequence>
<dbReference type="InterPro" id="IPR003718">
    <property type="entry name" value="OsmC/Ohr_fam"/>
</dbReference>